<reference evidence="8" key="1">
    <citation type="submission" date="2020-03" db="EMBL/GenBank/DDBJ databases">
        <title>Ferranicluibacter endophyticum gen. nov., sp. nov., a new genus isolated from Rubus ulmifolius Schott. stem.</title>
        <authorList>
            <person name="Roca-Couso R."/>
            <person name="Flores-Felix J.D."/>
            <person name="Igual J.M."/>
            <person name="Rivas R."/>
        </authorList>
    </citation>
    <scope>NUCLEOTIDE SEQUENCE</scope>
    <source>
        <strain evidence="8">CRRU44</strain>
    </source>
</reference>
<evidence type="ECO:0000256" key="4">
    <source>
        <dbReference type="ARBA" id="ARBA00022833"/>
    </source>
</evidence>
<dbReference type="GO" id="GO:0008270">
    <property type="term" value="F:zinc ion binding"/>
    <property type="evidence" value="ECO:0007669"/>
    <property type="project" value="InterPro"/>
</dbReference>
<dbReference type="SUPFAM" id="SSF51735">
    <property type="entry name" value="NAD(P)-binding Rossmann-fold domains"/>
    <property type="match status" value="1"/>
</dbReference>
<dbReference type="CDD" id="cd08233">
    <property type="entry name" value="butanediol_DH_like"/>
    <property type="match status" value="1"/>
</dbReference>
<dbReference type="PROSITE" id="PS00059">
    <property type="entry name" value="ADH_ZINC"/>
    <property type="match status" value="1"/>
</dbReference>
<dbReference type="Proteomes" id="UP001155840">
    <property type="component" value="Unassembled WGS sequence"/>
</dbReference>
<dbReference type="PANTHER" id="PTHR43161">
    <property type="entry name" value="SORBITOL DEHYDROGENASE"/>
    <property type="match status" value="1"/>
</dbReference>
<keyword evidence="4 6" id="KW-0862">Zinc</keyword>
<dbReference type="RefSeq" id="WP_110801646.1">
    <property type="nucleotide sequence ID" value="NZ_JAANCM010000003.1"/>
</dbReference>
<keyword evidence="5" id="KW-0560">Oxidoreductase</keyword>
<dbReference type="Gene3D" id="3.90.180.10">
    <property type="entry name" value="Medium-chain alcohol dehydrogenases, catalytic domain"/>
    <property type="match status" value="1"/>
</dbReference>
<gene>
    <name evidence="8" type="ORF">G8E10_08095</name>
</gene>
<dbReference type="Pfam" id="PF00107">
    <property type="entry name" value="ADH_zinc_N"/>
    <property type="match status" value="1"/>
</dbReference>
<evidence type="ECO:0000313" key="9">
    <source>
        <dbReference type="Proteomes" id="UP001155840"/>
    </source>
</evidence>
<dbReference type="InterPro" id="IPR020843">
    <property type="entry name" value="ER"/>
</dbReference>
<feature type="domain" description="Enoyl reductase (ER)" evidence="7">
    <location>
        <begin position="16"/>
        <end position="348"/>
    </location>
</feature>
<keyword evidence="9" id="KW-1185">Reference proteome</keyword>
<dbReference type="Gene3D" id="3.40.50.720">
    <property type="entry name" value="NAD(P)-binding Rossmann-like Domain"/>
    <property type="match status" value="1"/>
</dbReference>
<dbReference type="SMART" id="SM00829">
    <property type="entry name" value="PKS_ER"/>
    <property type="match status" value="1"/>
</dbReference>
<evidence type="ECO:0000256" key="2">
    <source>
        <dbReference type="ARBA" id="ARBA00008072"/>
    </source>
</evidence>
<dbReference type="EMBL" id="JAANCM010000003">
    <property type="protein sequence ID" value="NHT75703.1"/>
    <property type="molecule type" value="Genomic_DNA"/>
</dbReference>
<comment type="cofactor">
    <cofactor evidence="1 6">
        <name>Zn(2+)</name>
        <dbReference type="ChEBI" id="CHEBI:29105"/>
    </cofactor>
</comment>
<dbReference type="GO" id="GO:0016616">
    <property type="term" value="F:oxidoreductase activity, acting on the CH-OH group of donors, NAD or NADP as acceptor"/>
    <property type="evidence" value="ECO:0007669"/>
    <property type="project" value="UniProtKB-ARBA"/>
</dbReference>
<evidence type="ECO:0000256" key="5">
    <source>
        <dbReference type="ARBA" id="ARBA00023002"/>
    </source>
</evidence>
<evidence type="ECO:0000313" key="8">
    <source>
        <dbReference type="EMBL" id="NHT75703.1"/>
    </source>
</evidence>
<keyword evidence="3 6" id="KW-0479">Metal-binding</keyword>
<evidence type="ECO:0000256" key="6">
    <source>
        <dbReference type="RuleBase" id="RU361277"/>
    </source>
</evidence>
<dbReference type="InterPro" id="IPR013154">
    <property type="entry name" value="ADH-like_N"/>
</dbReference>
<dbReference type="InterPro" id="IPR013149">
    <property type="entry name" value="ADH-like_C"/>
</dbReference>
<comment type="caution">
    <text evidence="8">The sequence shown here is derived from an EMBL/GenBank/DDBJ whole genome shotgun (WGS) entry which is preliminary data.</text>
</comment>
<protein>
    <submittedName>
        <fullName evidence="8">2,3-butanediol dehydrogenase</fullName>
    </submittedName>
</protein>
<name>A0AA43ZDA7_9HYPH</name>
<evidence type="ECO:0000256" key="3">
    <source>
        <dbReference type="ARBA" id="ARBA00022723"/>
    </source>
</evidence>
<dbReference type="AlphaFoldDB" id="A0AA43ZDA7"/>
<dbReference type="PANTHER" id="PTHR43161:SF26">
    <property type="entry name" value="GALACTITOL 1-PHOSPHATE 5-DEHYDROGENASE"/>
    <property type="match status" value="1"/>
</dbReference>
<organism evidence="8 9">
    <name type="scientific">Ferranicluibacter rubi</name>
    <dbReference type="NCBI Taxonomy" id="2715133"/>
    <lineage>
        <taxon>Bacteria</taxon>
        <taxon>Pseudomonadati</taxon>
        <taxon>Pseudomonadota</taxon>
        <taxon>Alphaproteobacteria</taxon>
        <taxon>Hyphomicrobiales</taxon>
        <taxon>Rhizobiaceae</taxon>
        <taxon>Ferranicluibacter</taxon>
    </lineage>
</organism>
<dbReference type="InterPro" id="IPR036291">
    <property type="entry name" value="NAD(P)-bd_dom_sf"/>
</dbReference>
<sequence>MSRENDTGFLAAVWHGAGDVRIERRPRRPLRNGEVRLAVSFCGICGSDLHEYANGPHAIPVGKPHRVSGETAPLVIGHEFTGVVTEAAAGVAIAVGTRVAVEPEYRCGSCEACRRGEYNLCIDMGFAGLMGSGGMSEEAIVPAYMLHPLPDAVTDRQAAVLEPAAVALHALRRGRVRAGDTVAVAGAGPIGLLIAQLARVAGARRVVVSDVSEVRLALARDLGATDIVDATDQDLAAVANGVDVAFEAVGIQSTLDAAFASVRKGGRVVLVGLCNGRVSLDGFDMVNRELELIASVGYRDIYPDLIGMIASGLFDPSRIVTRDVPLTDAVTDGLERLRKPGDDVKILINPQEKGERS</sequence>
<accession>A0AA43ZDA7</accession>
<evidence type="ECO:0000256" key="1">
    <source>
        <dbReference type="ARBA" id="ARBA00001947"/>
    </source>
</evidence>
<evidence type="ECO:0000259" key="7">
    <source>
        <dbReference type="SMART" id="SM00829"/>
    </source>
</evidence>
<dbReference type="InterPro" id="IPR011032">
    <property type="entry name" value="GroES-like_sf"/>
</dbReference>
<comment type="similarity">
    <text evidence="2 6">Belongs to the zinc-containing alcohol dehydrogenase family.</text>
</comment>
<proteinExistence type="inferred from homology"/>
<dbReference type="Pfam" id="PF08240">
    <property type="entry name" value="ADH_N"/>
    <property type="match status" value="1"/>
</dbReference>
<dbReference type="SUPFAM" id="SSF50129">
    <property type="entry name" value="GroES-like"/>
    <property type="match status" value="1"/>
</dbReference>
<dbReference type="InterPro" id="IPR002328">
    <property type="entry name" value="ADH_Zn_CS"/>
</dbReference>